<comment type="caution">
    <text evidence="2">The sequence shown here is derived from an EMBL/GenBank/DDBJ whole genome shotgun (WGS) entry which is preliminary data.</text>
</comment>
<evidence type="ECO:0000313" key="3">
    <source>
        <dbReference type="Proteomes" id="UP000469724"/>
    </source>
</evidence>
<gene>
    <name evidence="2" type="primary">zapB</name>
    <name evidence="2" type="ORF">G3N56_14795</name>
</gene>
<reference evidence="2 3" key="1">
    <citation type="submission" date="2020-02" db="EMBL/GenBank/DDBJ databases">
        <title>Comparative genomics of sulfur disproportionating microorganisms.</title>
        <authorList>
            <person name="Ward L.M."/>
            <person name="Bertran E."/>
            <person name="Johnston D.T."/>
        </authorList>
    </citation>
    <scope>NUCLEOTIDE SEQUENCE [LARGE SCALE GENOMIC DNA]</scope>
    <source>
        <strain evidence="2 3">DSM 3696</strain>
    </source>
</reference>
<dbReference type="EMBL" id="JAAGRQ010000073">
    <property type="protein sequence ID" value="NDY58000.1"/>
    <property type="molecule type" value="Genomic_DNA"/>
</dbReference>
<keyword evidence="2" id="KW-0131">Cell cycle</keyword>
<protein>
    <submittedName>
        <fullName evidence="2">Cell division protein ZapB</fullName>
    </submittedName>
</protein>
<accession>A0A7K3NPA2</accession>
<dbReference type="RefSeq" id="WP_163303079.1">
    <property type="nucleotide sequence ID" value="NZ_JAAGRQ010000073.1"/>
</dbReference>
<feature type="coiled-coil region" evidence="1">
    <location>
        <begin position="4"/>
        <end position="38"/>
    </location>
</feature>
<evidence type="ECO:0000313" key="2">
    <source>
        <dbReference type="EMBL" id="NDY58000.1"/>
    </source>
</evidence>
<keyword evidence="2" id="KW-0132">Cell division</keyword>
<name>A0A7K3NPA2_9BACT</name>
<dbReference type="GO" id="GO:0051301">
    <property type="term" value="P:cell division"/>
    <property type="evidence" value="ECO:0007669"/>
    <property type="project" value="UniProtKB-KW"/>
</dbReference>
<dbReference type="AlphaFoldDB" id="A0A7K3NPA2"/>
<keyword evidence="1" id="KW-0175">Coiled coil</keyword>
<organism evidence="2 3">
    <name type="scientific">Desulfolutivibrio sulfodismutans</name>
    <dbReference type="NCBI Taxonomy" id="63561"/>
    <lineage>
        <taxon>Bacteria</taxon>
        <taxon>Pseudomonadati</taxon>
        <taxon>Thermodesulfobacteriota</taxon>
        <taxon>Desulfovibrionia</taxon>
        <taxon>Desulfovibrionales</taxon>
        <taxon>Desulfovibrionaceae</taxon>
        <taxon>Desulfolutivibrio</taxon>
    </lineage>
</organism>
<keyword evidence="3" id="KW-1185">Reference proteome</keyword>
<sequence>MDIFEALEDRVERLLAKVKALEAENSSLRAELDVERQGRDAITTRIDSLLKRIQEEIA</sequence>
<evidence type="ECO:0000256" key="1">
    <source>
        <dbReference type="SAM" id="Coils"/>
    </source>
</evidence>
<dbReference type="Proteomes" id="UP000469724">
    <property type="component" value="Unassembled WGS sequence"/>
</dbReference>
<proteinExistence type="predicted"/>